<evidence type="ECO:0000256" key="4">
    <source>
        <dbReference type="ARBA" id="ARBA00022989"/>
    </source>
</evidence>
<dbReference type="GO" id="GO:0005886">
    <property type="term" value="C:plasma membrane"/>
    <property type="evidence" value="ECO:0007669"/>
    <property type="project" value="TreeGrafter"/>
</dbReference>
<name>A0A7J0ECW1_9ERIC</name>
<evidence type="ECO:0000256" key="5">
    <source>
        <dbReference type="ARBA" id="ARBA00023136"/>
    </source>
</evidence>
<dbReference type="PANTHER" id="PTHR12483">
    <property type="entry name" value="SOLUTE CARRIER FAMILY 31 COPPER TRANSPORTERS"/>
    <property type="match status" value="1"/>
</dbReference>
<evidence type="ECO:0000313" key="8">
    <source>
        <dbReference type="Proteomes" id="UP000585474"/>
    </source>
</evidence>
<dbReference type="OrthoDB" id="73901at2759"/>
<accession>A0A7J0ECW1</accession>
<keyword evidence="5 6" id="KW-0472">Membrane</keyword>
<keyword evidence="6" id="KW-0406">Ion transport</keyword>
<dbReference type="Pfam" id="PF04145">
    <property type="entry name" value="Ctr"/>
    <property type="match status" value="1"/>
</dbReference>
<dbReference type="AlphaFoldDB" id="A0A7J0ECW1"/>
<evidence type="ECO:0000313" key="7">
    <source>
        <dbReference type="EMBL" id="GFY83699.1"/>
    </source>
</evidence>
<gene>
    <name evidence="7" type="ORF">Acr_03g0004730</name>
</gene>
<feature type="transmembrane region" description="Helical" evidence="6">
    <location>
        <begin position="104"/>
        <end position="133"/>
    </location>
</feature>
<comment type="similarity">
    <text evidence="1 6">Belongs to the copper transporter (Ctr) (TC 1.A.56) family. SLC31A subfamily.</text>
</comment>
<evidence type="ECO:0000256" key="1">
    <source>
        <dbReference type="ARBA" id="ARBA00006921"/>
    </source>
</evidence>
<dbReference type="EMBL" id="BJWL01000003">
    <property type="protein sequence ID" value="GFY83699.1"/>
    <property type="molecule type" value="Genomic_DNA"/>
</dbReference>
<keyword evidence="6" id="KW-0813">Transport</keyword>
<sequence length="221" mass="24717">MSHQHDMPMPMPMSPGSMSNNDTMNMKDMVMHMSFYWGKDATILFQGWPNHSLPMYILSLFFVFLLSLATEVLSVSPAAAKQWTSPVAGGLIQAGVYALRTALAYMVMLSVMSFNLGIFVVAVAGHTVGFFLVKCQAAAAREEATQQASHLKFDFTQLCLMSRDGMVISPHVDQDRIERYLLKYRLQNCLLLILLSKQSEIVLTMDNKINGEEQIEKTKPG</sequence>
<dbReference type="Proteomes" id="UP000585474">
    <property type="component" value="Unassembled WGS sequence"/>
</dbReference>
<proteinExistence type="inferred from homology"/>
<dbReference type="InterPro" id="IPR007274">
    <property type="entry name" value="Cop_transporter"/>
</dbReference>
<evidence type="ECO:0000256" key="3">
    <source>
        <dbReference type="ARBA" id="ARBA00022796"/>
    </source>
</evidence>
<protein>
    <recommendedName>
        <fullName evidence="6">Copper transport protein</fullName>
    </recommendedName>
</protein>
<comment type="subcellular location">
    <subcellularLocation>
        <location evidence="6">Membrane</location>
        <topology evidence="6">Multi-pass membrane protein</topology>
    </subcellularLocation>
</comment>
<keyword evidence="3 6" id="KW-0187">Copper transport</keyword>
<comment type="caution">
    <text evidence="7">The sequence shown here is derived from an EMBL/GenBank/DDBJ whole genome shotgun (WGS) entry which is preliminary data.</text>
</comment>
<keyword evidence="2 6" id="KW-0812">Transmembrane</keyword>
<keyword evidence="4 6" id="KW-1133">Transmembrane helix</keyword>
<evidence type="ECO:0000256" key="6">
    <source>
        <dbReference type="RuleBase" id="RU367022"/>
    </source>
</evidence>
<dbReference type="PANTHER" id="PTHR12483:SF85">
    <property type="entry name" value="COPPER TRANSPORT PROTEIN"/>
    <property type="match status" value="1"/>
</dbReference>
<dbReference type="GO" id="GO:0005375">
    <property type="term" value="F:copper ion transmembrane transporter activity"/>
    <property type="evidence" value="ECO:0007669"/>
    <property type="project" value="UniProtKB-UniRule"/>
</dbReference>
<keyword evidence="6" id="KW-0186">Copper</keyword>
<reference evidence="7 8" key="1">
    <citation type="submission" date="2019-07" db="EMBL/GenBank/DDBJ databases">
        <title>De Novo Assembly of kiwifruit Actinidia rufa.</title>
        <authorList>
            <person name="Sugita-Konishi S."/>
            <person name="Sato K."/>
            <person name="Mori E."/>
            <person name="Abe Y."/>
            <person name="Kisaki G."/>
            <person name="Hamano K."/>
            <person name="Suezawa K."/>
            <person name="Otani M."/>
            <person name="Fukuda T."/>
            <person name="Manabe T."/>
            <person name="Gomi K."/>
            <person name="Tabuchi M."/>
            <person name="Akimitsu K."/>
            <person name="Kataoka I."/>
        </authorList>
    </citation>
    <scope>NUCLEOTIDE SEQUENCE [LARGE SCALE GENOMIC DNA]</scope>
    <source>
        <strain evidence="8">cv. Fuchu</strain>
    </source>
</reference>
<evidence type="ECO:0000256" key="2">
    <source>
        <dbReference type="ARBA" id="ARBA00022692"/>
    </source>
</evidence>
<keyword evidence="8" id="KW-1185">Reference proteome</keyword>
<organism evidence="7 8">
    <name type="scientific">Actinidia rufa</name>
    <dbReference type="NCBI Taxonomy" id="165716"/>
    <lineage>
        <taxon>Eukaryota</taxon>
        <taxon>Viridiplantae</taxon>
        <taxon>Streptophyta</taxon>
        <taxon>Embryophyta</taxon>
        <taxon>Tracheophyta</taxon>
        <taxon>Spermatophyta</taxon>
        <taxon>Magnoliopsida</taxon>
        <taxon>eudicotyledons</taxon>
        <taxon>Gunneridae</taxon>
        <taxon>Pentapetalae</taxon>
        <taxon>asterids</taxon>
        <taxon>Ericales</taxon>
        <taxon>Actinidiaceae</taxon>
        <taxon>Actinidia</taxon>
    </lineage>
</organism>